<sequence length="269" mass="28534">MSKQERAARTRNALIRSAAELFEQCGYTKASLYEISSGAGVSRGALHFHFVNKADLADAVEGAAARSLHRAARRAEQGQTNALQALTNLSHTFAQLLSWDVVVRAGFRINCDAGLHTGRDLRRQWQSCVRELVSRAGEEEALARDVPQEPLVMTVVGATTGFEVLGRANGHWLSHYSLTSFWQLLLPVVAAPRVLATLDPAGSGPVTGALPGQFRHTGDIPPRARRSGSGPRPAAPACRSCAAPDGPGAPGPKQQVSRPCSSEPGGTSS</sequence>
<dbReference type="PROSITE" id="PS01081">
    <property type="entry name" value="HTH_TETR_1"/>
    <property type="match status" value="1"/>
</dbReference>
<dbReference type="InterPro" id="IPR009057">
    <property type="entry name" value="Homeodomain-like_sf"/>
</dbReference>
<keyword evidence="1" id="KW-0805">Transcription regulation</keyword>
<dbReference type="PANTHER" id="PTHR30055:SF234">
    <property type="entry name" value="HTH-TYPE TRANSCRIPTIONAL REGULATOR BETI"/>
    <property type="match status" value="1"/>
</dbReference>
<evidence type="ECO:0000313" key="7">
    <source>
        <dbReference type="EMBL" id="QDG00835.1"/>
    </source>
</evidence>
<keyword evidence="2 4" id="KW-0238">DNA-binding</keyword>
<dbReference type="EMBL" id="MK240316">
    <property type="protein sequence ID" value="QDG00835.1"/>
    <property type="molecule type" value="Genomic_DNA"/>
</dbReference>
<dbReference type="AlphaFoldDB" id="A0A513TZP0"/>
<proteinExistence type="predicted"/>
<dbReference type="InterPro" id="IPR047923">
    <property type="entry name" value="ArpA-like"/>
</dbReference>
<feature type="region of interest" description="Disordered" evidence="5">
    <location>
        <begin position="203"/>
        <end position="269"/>
    </location>
</feature>
<dbReference type="InterPro" id="IPR001647">
    <property type="entry name" value="HTH_TetR"/>
</dbReference>
<dbReference type="GO" id="GO:0003700">
    <property type="term" value="F:DNA-binding transcription factor activity"/>
    <property type="evidence" value="ECO:0007669"/>
    <property type="project" value="TreeGrafter"/>
</dbReference>
<accession>A0A513TZP0</accession>
<organism evidence="7">
    <name type="scientific">Streptomyces griseus</name>
    <dbReference type="NCBI Taxonomy" id="1911"/>
    <lineage>
        <taxon>Bacteria</taxon>
        <taxon>Bacillati</taxon>
        <taxon>Actinomycetota</taxon>
        <taxon>Actinomycetes</taxon>
        <taxon>Kitasatosporales</taxon>
        <taxon>Streptomycetaceae</taxon>
        <taxon>Streptomyces</taxon>
    </lineage>
</organism>
<dbReference type="PROSITE" id="PS50977">
    <property type="entry name" value="HTH_TETR_2"/>
    <property type="match status" value="1"/>
</dbReference>
<dbReference type="PANTHER" id="PTHR30055">
    <property type="entry name" value="HTH-TYPE TRANSCRIPTIONAL REGULATOR RUTR"/>
    <property type="match status" value="1"/>
</dbReference>
<evidence type="ECO:0000256" key="4">
    <source>
        <dbReference type="PROSITE-ProRule" id="PRU00335"/>
    </source>
</evidence>
<name>A0A513TZP0_STRGR</name>
<dbReference type="SUPFAM" id="SSF46689">
    <property type="entry name" value="Homeodomain-like"/>
    <property type="match status" value="1"/>
</dbReference>
<dbReference type="Pfam" id="PF00440">
    <property type="entry name" value="TetR_N"/>
    <property type="match status" value="1"/>
</dbReference>
<dbReference type="SUPFAM" id="SSF48498">
    <property type="entry name" value="Tetracyclin repressor-like, C-terminal domain"/>
    <property type="match status" value="1"/>
</dbReference>
<protein>
    <submittedName>
        <fullName evidence="7">Tetr family transcriptional regulator</fullName>
    </submittedName>
</protein>
<evidence type="ECO:0000256" key="5">
    <source>
        <dbReference type="SAM" id="MobiDB-lite"/>
    </source>
</evidence>
<evidence type="ECO:0000256" key="2">
    <source>
        <dbReference type="ARBA" id="ARBA00023125"/>
    </source>
</evidence>
<evidence type="ECO:0000259" key="6">
    <source>
        <dbReference type="PROSITE" id="PS50977"/>
    </source>
</evidence>
<feature type="DNA-binding region" description="H-T-H motif" evidence="4">
    <location>
        <begin position="31"/>
        <end position="50"/>
    </location>
</feature>
<evidence type="ECO:0000256" key="3">
    <source>
        <dbReference type="ARBA" id="ARBA00023163"/>
    </source>
</evidence>
<dbReference type="GO" id="GO:0000976">
    <property type="term" value="F:transcription cis-regulatory region binding"/>
    <property type="evidence" value="ECO:0007669"/>
    <property type="project" value="TreeGrafter"/>
</dbReference>
<feature type="compositionally biased region" description="Polar residues" evidence="5">
    <location>
        <begin position="254"/>
        <end position="269"/>
    </location>
</feature>
<dbReference type="Gene3D" id="1.10.357.10">
    <property type="entry name" value="Tetracycline Repressor, domain 2"/>
    <property type="match status" value="1"/>
</dbReference>
<feature type="compositionally biased region" description="Low complexity" evidence="5">
    <location>
        <begin position="227"/>
        <end position="246"/>
    </location>
</feature>
<reference evidence="7" key="1">
    <citation type="submission" date="2018-11" db="EMBL/GenBank/DDBJ databases">
        <authorList>
            <person name="Mo J."/>
        </authorList>
    </citation>
    <scope>NUCLEOTIDE SEQUENCE</scope>
    <source>
        <strain evidence="7">NTK97</strain>
    </source>
</reference>
<dbReference type="InterPro" id="IPR036271">
    <property type="entry name" value="Tet_transcr_reg_TetR-rel_C_sf"/>
</dbReference>
<evidence type="ECO:0000256" key="1">
    <source>
        <dbReference type="ARBA" id="ARBA00023015"/>
    </source>
</evidence>
<feature type="domain" description="HTH tetR-type" evidence="6">
    <location>
        <begin position="8"/>
        <end position="68"/>
    </location>
</feature>
<keyword evidence="3" id="KW-0804">Transcription</keyword>
<dbReference type="InterPro" id="IPR050109">
    <property type="entry name" value="HTH-type_TetR-like_transc_reg"/>
</dbReference>
<dbReference type="NCBIfam" id="NF041196">
    <property type="entry name" value="ScbR_bind_reg"/>
    <property type="match status" value="1"/>
</dbReference>
<dbReference type="PRINTS" id="PR00455">
    <property type="entry name" value="HTHTETR"/>
</dbReference>
<dbReference type="InterPro" id="IPR023772">
    <property type="entry name" value="DNA-bd_HTH_TetR-type_CS"/>
</dbReference>